<organism evidence="1 2">
    <name type="scientific">Winogradskyella bathintestinalis</name>
    <dbReference type="NCBI Taxonomy" id="3035208"/>
    <lineage>
        <taxon>Bacteria</taxon>
        <taxon>Pseudomonadati</taxon>
        <taxon>Bacteroidota</taxon>
        <taxon>Flavobacteriia</taxon>
        <taxon>Flavobacteriales</taxon>
        <taxon>Flavobacteriaceae</taxon>
        <taxon>Winogradskyella</taxon>
    </lineage>
</organism>
<dbReference type="EMBL" id="JASDDK010000012">
    <property type="protein sequence ID" value="MDN3494183.1"/>
    <property type="molecule type" value="Genomic_DNA"/>
</dbReference>
<name>A0ABT7ZZK6_9FLAO</name>
<keyword evidence="2" id="KW-1185">Reference proteome</keyword>
<reference evidence="1 2" key="1">
    <citation type="journal article" date="2023" name="Int. J. Syst. Evol. Microbiol.">
        <title>Winogradskyella bathintestinalis sp. nov., isolated from the intestine of the deep-sea loosejaw dragonfish, Malacosteus niger.</title>
        <authorList>
            <person name="Uniacke-Lowe S."/>
            <person name="Johnson C.N."/>
            <person name="Stanton C."/>
            <person name="Hill C."/>
            <person name="Ross P."/>
        </authorList>
    </citation>
    <scope>NUCLEOTIDE SEQUENCE [LARGE SCALE GENOMIC DNA]</scope>
    <source>
        <strain evidence="1 2">APC 3343</strain>
    </source>
</reference>
<proteinExistence type="predicted"/>
<evidence type="ECO:0000313" key="2">
    <source>
        <dbReference type="Proteomes" id="UP001231197"/>
    </source>
</evidence>
<dbReference type="Proteomes" id="UP001231197">
    <property type="component" value="Unassembled WGS sequence"/>
</dbReference>
<protein>
    <submittedName>
        <fullName evidence="1">Uncharacterized protein</fullName>
    </submittedName>
</protein>
<sequence length="131" mass="15744">MTNKTLETFESNSDFSYFINSRFKKDIGKMRFPDKYEQKRPPKTIIADKSNPEVKNIIDRELIRDNIFVQHKFDIYEYPIVVFYENKSKEILKPFKLPKDAEKFSNSLLNKGYYSLLINIMNHEIDCKLYK</sequence>
<comment type="caution">
    <text evidence="1">The sequence shown here is derived from an EMBL/GenBank/DDBJ whole genome shotgun (WGS) entry which is preliminary data.</text>
</comment>
<evidence type="ECO:0000313" key="1">
    <source>
        <dbReference type="EMBL" id="MDN3494183.1"/>
    </source>
</evidence>
<gene>
    <name evidence="1" type="ORF">QMA06_15785</name>
</gene>
<dbReference type="RefSeq" id="WP_290207883.1">
    <property type="nucleotide sequence ID" value="NZ_JASDDK010000012.1"/>
</dbReference>
<accession>A0ABT7ZZK6</accession>